<gene>
    <name evidence="1" type="ORF">PIBRA_LOCUS6764</name>
</gene>
<dbReference type="AlphaFoldDB" id="A0A9P0TKI0"/>
<evidence type="ECO:0000313" key="2">
    <source>
        <dbReference type="Proteomes" id="UP001152562"/>
    </source>
</evidence>
<keyword evidence="2" id="KW-1185">Reference proteome</keyword>
<name>A0A9P0TKI0_PIEBR</name>
<dbReference type="EMBL" id="CALOZG010000010">
    <property type="protein sequence ID" value="CAH4030082.1"/>
    <property type="molecule type" value="Genomic_DNA"/>
</dbReference>
<sequence>MIKTKKWSGGTEEEYETQHFGFGSQRLKIAVRQMVEDKIRASVTKAFYGVHNTLGLNETDEVLLAHTREKLIRLYCDKASAALVVIDTEIEKMLNIPPNVLLPEDDEQSKQISETEYSSLNEEVNNLKKKVLRGALMESWLSKEDKELSSIEDVIELTKKDMEVVDVMQRNLESPDAVKAMINKVQFLSARLPFIEIDDKLYKD</sequence>
<proteinExistence type="predicted"/>
<reference evidence="1" key="1">
    <citation type="submission" date="2022-05" db="EMBL/GenBank/DDBJ databases">
        <authorList>
            <person name="Okamura Y."/>
        </authorList>
    </citation>
    <scope>NUCLEOTIDE SEQUENCE</scope>
</reference>
<evidence type="ECO:0000313" key="1">
    <source>
        <dbReference type="EMBL" id="CAH4030082.1"/>
    </source>
</evidence>
<dbReference type="Proteomes" id="UP001152562">
    <property type="component" value="Unassembled WGS sequence"/>
</dbReference>
<comment type="caution">
    <text evidence="1">The sequence shown here is derived from an EMBL/GenBank/DDBJ whole genome shotgun (WGS) entry which is preliminary data.</text>
</comment>
<accession>A0A9P0TKI0</accession>
<organism evidence="1 2">
    <name type="scientific">Pieris brassicae</name>
    <name type="common">White butterfly</name>
    <name type="synonym">Large white butterfly</name>
    <dbReference type="NCBI Taxonomy" id="7116"/>
    <lineage>
        <taxon>Eukaryota</taxon>
        <taxon>Metazoa</taxon>
        <taxon>Ecdysozoa</taxon>
        <taxon>Arthropoda</taxon>
        <taxon>Hexapoda</taxon>
        <taxon>Insecta</taxon>
        <taxon>Pterygota</taxon>
        <taxon>Neoptera</taxon>
        <taxon>Endopterygota</taxon>
        <taxon>Lepidoptera</taxon>
        <taxon>Glossata</taxon>
        <taxon>Ditrysia</taxon>
        <taxon>Papilionoidea</taxon>
        <taxon>Pieridae</taxon>
        <taxon>Pierinae</taxon>
        <taxon>Pieris</taxon>
    </lineage>
</organism>
<dbReference type="OrthoDB" id="1884855at2759"/>
<protein>
    <submittedName>
        <fullName evidence="1">Uncharacterized protein</fullName>
    </submittedName>
</protein>